<protein>
    <submittedName>
        <fullName evidence="2">Uncharacterized protein</fullName>
    </submittedName>
</protein>
<organism evidence="2 3">
    <name type="scientific">Stylosanthes scabra</name>
    <dbReference type="NCBI Taxonomy" id="79078"/>
    <lineage>
        <taxon>Eukaryota</taxon>
        <taxon>Viridiplantae</taxon>
        <taxon>Streptophyta</taxon>
        <taxon>Embryophyta</taxon>
        <taxon>Tracheophyta</taxon>
        <taxon>Spermatophyta</taxon>
        <taxon>Magnoliopsida</taxon>
        <taxon>eudicotyledons</taxon>
        <taxon>Gunneridae</taxon>
        <taxon>Pentapetalae</taxon>
        <taxon>rosids</taxon>
        <taxon>fabids</taxon>
        <taxon>Fabales</taxon>
        <taxon>Fabaceae</taxon>
        <taxon>Papilionoideae</taxon>
        <taxon>50 kb inversion clade</taxon>
        <taxon>dalbergioids sensu lato</taxon>
        <taxon>Dalbergieae</taxon>
        <taxon>Pterocarpus clade</taxon>
        <taxon>Stylosanthes</taxon>
    </lineage>
</organism>
<evidence type="ECO:0000313" key="3">
    <source>
        <dbReference type="Proteomes" id="UP001341840"/>
    </source>
</evidence>
<evidence type="ECO:0000256" key="1">
    <source>
        <dbReference type="SAM" id="MobiDB-lite"/>
    </source>
</evidence>
<proteinExistence type="predicted"/>
<comment type="caution">
    <text evidence="2">The sequence shown here is derived from an EMBL/GenBank/DDBJ whole genome shotgun (WGS) entry which is preliminary data.</text>
</comment>
<sequence length="273" mass="30796">MFDHRASRRFSGMMEDVRKRREQLTQWCRPELKKALYHFWETDEKYKHIEAMNKANRASERCAKYTGGSATPMQTKAKMDEYIDNTAIATQQAAESGTSTPVDPDEVWRRTVSEPDAKNRIYGVGGFLASTLRTSVFATQDTSPSVTSAFPHGEEDTVDLREQVLLLNQNIHDMARQLQESEERQRAMRDELNRRPGLHDEDIEALKQQMREELRLMQEARRQMSLTGEHMRAGASSAAGGGSSSTAAAQDPPLPPSPPPAPRGDDDEDYVDP</sequence>
<accession>A0ABU6UWE0</accession>
<feature type="compositionally biased region" description="Pro residues" evidence="1">
    <location>
        <begin position="252"/>
        <end position="262"/>
    </location>
</feature>
<feature type="compositionally biased region" description="Basic and acidic residues" evidence="1">
    <location>
        <begin position="178"/>
        <end position="200"/>
    </location>
</feature>
<feature type="region of interest" description="Disordered" evidence="1">
    <location>
        <begin position="223"/>
        <end position="273"/>
    </location>
</feature>
<gene>
    <name evidence="2" type="ORF">PIB30_089612</name>
</gene>
<feature type="region of interest" description="Disordered" evidence="1">
    <location>
        <begin position="178"/>
        <end position="202"/>
    </location>
</feature>
<keyword evidence="3" id="KW-1185">Reference proteome</keyword>
<dbReference type="Proteomes" id="UP001341840">
    <property type="component" value="Unassembled WGS sequence"/>
</dbReference>
<name>A0ABU6UWE0_9FABA</name>
<evidence type="ECO:0000313" key="2">
    <source>
        <dbReference type="EMBL" id="MED6164396.1"/>
    </source>
</evidence>
<dbReference type="EMBL" id="JASCZI010122514">
    <property type="protein sequence ID" value="MED6164396.1"/>
    <property type="molecule type" value="Genomic_DNA"/>
</dbReference>
<reference evidence="2 3" key="1">
    <citation type="journal article" date="2023" name="Plants (Basel)">
        <title>Bridging the Gap: Combining Genomics and Transcriptomics Approaches to Understand Stylosanthes scabra, an Orphan Legume from the Brazilian Caatinga.</title>
        <authorList>
            <person name="Ferreira-Neto J.R.C."/>
            <person name="da Silva M.D."/>
            <person name="Binneck E."/>
            <person name="de Melo N.F."/>
            <person name="da Silva R.H."/>
            <person name="de Melo A.L.T.M."/>
            <person name="Pandolfi V."/>
            <person name="Bustamante F.O."/>
            <person name="Brasileiro-Vidal A.C."/>
            <person name="Benko-Iseppon A.M."/>
        </authorList>
    </citation>
    <scope>NUCLEOTIDE SEQUENCE [LARGE SCALE GENOMIC DNA]</scope>
    <source>
        <tissue evidence="2">Leaves</tissue>
    </source>
</reference>
<feature type="compositionally biased region" description="Low complexity" evidence="1">
    <location>
        <begin position="233"/>
        <end position="251"/>
    </location>
</feature>